<dbReference type="EMBL" id="AP018227">
    <property type="protein sequence ID" value="BAY84935.1"/>
    <property type="molecule type" value="Genomic_DNA"/>
</dbReference>
<name>A0A1Z4LUL4_9CYAN</name>
<dbReference type="PROSITE" id="PS51257">
    <property type="entry name" value="PROKAR_LIPOPROTEIN"/>
    <property type="match status" value="1"/>
</dbReference>
<evidence type="ECO:0000313" key="3">
    <source>
        <dbReference type="EMBL" id="BAY84935.1"/>
    </source>
</evidence>
<evidence type="ECO:0000256" key="1">
    <source>
        <dbReference type="SAM" id="MobiDB-lite"/>
    </source>
</evidence>
<feature type="chain" id="PRO_5013391906" description="Lipoprotein" evidence="2">
    <location>
        <begin position="23"/>
        <end position="101"/>
    </location>
</feature>
<feature type="region of interest" description="Disordered" evidence="1">
    <location>
        <begin position="20"/>
        <end position="101"/>
    </location>
</feature>
<keyword evidence="2" id="KW-0732">Signal</keyword>
<feature type="compositionally biased region" description="Acidic residues" evidence="1">
    <location>
        <begin position="61"/>
        <end position="70"/>
    </location>
</feature>
<evidence type="ECO:0008006" key="5">
    <source>
        <dbReference type="Google" id="ProtNLM"/>
    </source>
</evidence>
<dbReference type="AlphaFoldDB" id="A0A1Z4LUL4"/>
<dbReference type="Proteomes" id="UP000218418">
    <property type="component" value="Chromosome"/>
</dbReference>
<evidence type="ECO:0000256" key="2">
    <source>
        <dbReference type="SAM" id="SignalP"/>
    </source>
</evidence>
<sequence>MRSKLVALFLILGLAASTAACSASNNTETGEDSAPLTEETVDTEALETEEAPETLESGQDIPEDLEETVDAEAPKTEEAPETLESGQDIPEDVGETEEKAN</sequence>
<evidence type="ECO:0000313" key="4">
    <source>
        <dbReference type="Proteomes" id="UP000218418"/>
    </source>
</evidence>
<protein>
    <recommendedName>
        <fullName evidence="5">Lipoprotein</fullName>
    </recommendedName>
</protein>
<keyword evidence="4" id="KW-1185">Reference proteome</keyword>
<gene>
    <name evidence="3" type="ORF">NIES267_44330</name>
</gene>
<accession>A0A1Z4LUL4</accession>
<organism evidence="3 4">
    <name type="scientific">Calothrix parasitica NIES-267</name>
    <dbReference type="NCBI Taxonomy" id="1973488"/>
    <lineage>
        <taxon>Bacteria</taxon>
        <taxon>Bacillati</taxon>
        <taxon>Cyanobacteriota</taxon>
        <taxon>Cyanophyceae</taxon>
        <taxon>Nostocales</taxon>
        <taxon>Calotrichaceae</taxon>
        <taxon>Calothrix</taxon>
    </lineage>
</organism>
<proteinExistence type="predicted"/>
<feature type="compositionally biased region" description="Acidic residues" evidence="1">
    <location>
        <begin position="39"/>
        <end position="53"/>
    </location>
</feature>
<feature type="signal peptide" evidence="2">
    <location>
        <begin position="1"/>
        <end position="22"/>
    </location>
</feature>
<reference evidence="3 4" key="1">
    <citation type="submission" date="2017-06" db="EMBL/GenBank/DDBJ databases">
        <title>Genome sequencing of cyanobaciteial culture collection at National Institute for Environmental Studies (NIES).</title>
        <authorList>
            <person name="Hirose Y."/>
            <person name="Shimura Y."/>
            <person name="Fujisawa T."/>
            <person name="Nakamura Y."/>
            <person name="Kawachi M."/>
        </authorList>
    </citation>
    <scope>NUCLEOTIDE SEQUENCE [LARGE SCALE GENOMIC DNA]</scope>
    <source>
        <strain evidence="3 4">NIES-267</strain>
    </source>
</reference>